<dbReference type="SMART" id="SM00312">
    <property type="entry name" value="PX"/>
    <property type="match status" value="1"/>
</dbReference>
<evidence type="ECO:0000259" key="2">
    <source>
        <dbReference type="SMART" id="SM00312"/>
    </source>
</evidence>
<dbReference type="InterPro" id="IPR036871">
    <property type="entry name" value="PX_dom_sf"/>
</dbReference>
<comment type="caution">
    <text evidence="3">The sequence shown here is derived from an EMBL/GenBank/DDBJ whole genome shotgun (WGS) entry which is preliminary data.</text>
</comment>
<dbReference type="Gene3D" id="3.30.1520.10">
    <property type="entry name" value="Phox-like domain"/>
    <property type="match status" value="1"/>
</dbReference>
<gene>
    <name evidence="3" type="ORF">JTE90_020930</name>
</gene>
<feature type="compositionally biased region" description="Polar residues" evidence="1">
    <location>
        <begin position="504"/>
        <end position="517"/>
    </location>
</feature>
<feature type="compositionally biased region" description="Low complexity" evidence="1">
    <location>
        <begin position="467"/>
        <end position="478"/>
    </location>
</feature>
<keyword evidence="4" id="KW-1185">Reference proteome</keyword>
<dbReference type="AlphaFoldDB" id="A0AAV6VQJ1"/>
<evidence type="ECO:0000313" key="4">
    <source>
        <dbReference type="Proteomes" id="UP000827092"/>
    </source>
</evidence>
<name>A0AAV6VQJ1_9ARAC</name>
<feature type="compositionally biased region" description="Basic and acidic residues" evidence="1">
    <location>
        <begin position="395"/>
        <end position="410"/>
    </location>
</feature>
<protein>
    <recommendedName>
        <fullName evidence="2">PX domain-containing protein</fullName>
    </recommendedName>
</protein>
<dbReference type="Pfam" id="PF00787">
    <property type="entry name" value="PX"/>
    <property type="match status" value="1"/>
</dbReference>
<feature type="region of interest" description="Disordered" evidence="1">
    <location>
        <begin position="362"/>
        <end position="517"/>
    </location>
</feature>
<evidence type="ECO:0000313" key="3">
    <source>
        <dbReference type="EMBL" id="KAG8198107.1"/>
    </source>
</evidence>
<dbReference type="PANTHER" id="PTHR14431">
    <property type="entry name" value="HCLS1-BINDING PROTEIN 3"/>
    <property type="match status" value="1"/>
</dbReference>
<reference evidence="3 4" key="1">
    <citation type="journal article" date="2022" name="Nat. Ecol. Evol.">
        <title>A masculinizing supergene underlies an exaggerated male reproductive morph in a spider.</title>
        <authorList>
            <person name="Hendrickx F."/>
            <person name="De Corte Z."/>
            <person name="Sonet G."/>
            <person name="Van Belleghem S.M."/>
            <person name="Kostlbacher S."/>
            <person name="Vangestel C."/>
        </authorList>
    </citation>
    <scope>NUCLEOTIDE SEQUENCE [LARGE SCALE GENOMIC DNA]</scope>
    <source>
        <strain evidence="3">W744_W776</strain>
    </source>
</reference>
<dbReference type="Proteomes" id="UP000827092">
    <property type="component" value="Unassembled WGS sequence"/>
</dbReference>
<dbReference type="InterPro" id="IPR001683">
    <property type="entry name" value="PX_dom"/>
</dbReference>
<dbReference type="GO" id="GO:0035091">
    <property type="term" value="F:phosphatidylinositol binding"/>
    <property type="evidence" value="ECO:0007669"/>
    <property type="project" value="InterPro"/>
</dbReference>
<feature type="compositionally biased region" description="Basic and acidic residues" evidence="1">
    <location>
        <begin position="430"/>
        <end position="444"/>
    </location>
</feature>
<feature type="compositionally biased region" description="Basic and acidic residues" evidence="1">
    <location>
        <begin position="267"/>
        <end position="299"/>
    </location>
</feature>
<dbReference type="PANTHER" id="PTHR14431:SF1">
    <property type="entry name" value="HCLS1-BINDING PROTEIN 3"/>
    <property type="match status" value="1"/>
</dbReference>
<accession>A0AAV6VQJ1</accession>
<sequence>MEKYQYFESKLTILSLVLILILLLNICKCISFECRNLVKSPSSAMTTPSVTLKSLQNEDTGIDISVPRFKEEEAPLGGISILYEISVLTRLDLFKTRLHKSGDVVHFTLFKAYREIEDLYNKLNKKYPKAGLPPVPKTSSAGKYTDEEKVEALDHFMGAIAKNVEVLYSSTFTQFIGINSQRMPSFTVPNEVTDTNNSTTDENDKDEIKATFPKMKSSVAIKNLPVIKSGDLFDEVKSSRNESLNVKKISQGLFDDFEDDSLFCTKPVEKHPSSPKEEKKVETPVESKKQSPKKKEKESFAIDVDDSQIIIKDRKQGEVSLFTEQDLGDYITKEEEELFLVTSPNSKTPKNNLLFSENEILSPESDKNLNDNLEDLLDLAPLPNTPVLRKTSLPPKEESKPEITKPDPEITKPVSESTKPVPLPRRRSLGKTETDSKQKPEVKPRKVFLNKTDEPTPQTTRPPVPAKPTAITPTAPQTKPIPPTKPKPPPKKPKPNSDNKSTTDLDVANANNLQPSTENVANLAGDLQDLDILKYIENEEKAIDAQLNLFE</sequence>
<dbReference type="EMBL" id="JAFNEN010000044">
    <property type="protein sequence ID" value="KAG8198107.1"/>
    <property type="molecule type" value="Genomic_DNA"/>
</dbReference>
<proteinExistence type="predicted"/>
<dbReference type="InterPro" id="IPR039701">
    <property type="entry name" value="HS1BP3"/>
</dbReference>
<dbReference type="SUPFAM" id="SSF64268">
    <property type="entry name" value="PX domain"/>
    <property type="match status" value="1"/>
</dbReference>
<feature type="domain" description="PX" evidence="2">
    <location>
        <begin position="58"/>
        <end position="179"/>
    </location>
</feature>
<evidence type="ECO:0000256" key="1">
    <source>
        <dbReference type="SAM" id="MobiDB-lite"/>
    </source>
</evidence>
<organism evidence="3 4">
    <name type="scientific">Oedothorax gibbosus</name>
    <dbReference type="NCBI Taxonomy" id="931172"/>
    <lineage>
        <taxon>Eukaryota</taxon>
        <taxon>Metazoa</taxon>
        <taxon>Ecdysozoa</taxon>
        <taxon>Arthropoda</taxon>
        <taxon>Chelicerata</taxon>
        <taxon>Arachnida</taxon>
        <taxon>Araneae</taxon>
        <taxon>Araneomorphae</taxon>
        <taxon>Entelegynae</taxon>
        <taxon>Araneoidea</taxon>
        <taxon>Linyphiidae</taxon>
        <taxon>Erigoninae</taxon>
        <taxon>Oedothorax</taxon>
    </lineage>
</organism>
<feature type="region of interest" description="Disordered" evidence="1">
    <location>
        <begin position="265"/>
        <end position="299"/>
    </location>
</feature>